<reference evidence="12" key="1">
    <citation type="submission" date="2016-10" db="EMBL/GenBank/DDBJ databases">
        <authorList>
            <person name="Varghese N."/>
            <person name="Submissions S."/>
        </authorList>
    </citation>
    <scope>NUCLEOTIDE SEQUENCE [LARGE SCALE GENOMIC DNA]</scope>
    <source>
        <strain evidence="12">CPCC 202695</strain>
    </source>
</reference>
<feature type="transmembrane region" description="Helical" evidence="8">
    <location>
        <begin position="141"/>
        <end position="158"/>
    </location>
</feature>
<feature type="transmembrane region" description="Helical" evidence="8">
    <location>
        <begin position="826"/>
        <end position="850"/>
    </location>
</feature>
<dbReference type="RefSeq" id="WP_092670304.1">
    <property type="nucleotide sequence ID" value="NZ_LT629755.1"/>
</dbReference>
<dbReference type="Gene3D" id="3.40.50.300">
    <property type="entry name" value="P-loop containing nucleotide triphosphate hydrolases"/>
    <property type="match status" value="2"/>
</dbReference>
<dbReference type="PROSITE" id="PS50893">
    <property type="entry name" value="ABC_TRANSPORTER_2"/>
    <property type="match status" value="2"/>
</dbReference>
<dbReference type="InterPro" id="IPR027417">
    <property type="entry name" value="P-loop_NTPase"/>
</dbReference>
<evidence type="ECO:0000313" key="11">
    <source>
        <dbReference type="EMBL" id="SDS43342.1"/>
    </source>
</evidence>
<dbReference type="InterPro" id="IPR036640">
    <property type="entry name" value="ABC1_TM_sf"/>
</dbReference>
<dbReference type="PROSITE" id="PS00211">
    <property type="entry name" value="ABC_TRANSPORTER_1"/>
    <property type="match status" value="2"/>
</dbReference>
<dbReference type="GO" id="GO:0045454">
    <property type="term" value="P:cell redox homeostasis"/>
    <property type="evidence" value="ECO:0007669"/>
    <property type="project" value="InterPro"/>
</dbReference>
<feature type="region of interest" description="Disordered" evidence="7">
    <location>
        <begin position="320"/>
        <end position="340"/>
    </location>
</feature>
<dbReference type="InterPro" id="IPR011527">
    <property type="entry name" value="ABC1_TM_dom"/>
</dbReference>
<feature type="domain" description="ABC transporter" evidence="9">
    <location>
        <begin position="345"/>
        <end position="570"/>
    </location>
</feature>
<dbReference type="STRING" id="589382.SAMN04489721_1312"/>
<dbReference type="PANTHER" id="PTHR24221">
    <property type="entry name" value="ATP-BINDING CASSETTE SUB-FAMILY B"/>
    <property type="match status" value="1"/>
</dbReference>
<feature type="transmembrane region" description="Helical" evidence="8">
    <location>
        <begin position="711"/>
        <end position="732"/>
    </location>
</feature>
<name>A0A1H1S5V3_9MICO</name>
<feature type="transmembrane region" description="Helical" evidence="8">
    <location>
        <begin position="21"/>
        <end position="48"/>
    </location>
</feature>
<evidence type="ECO:0000256" key="7">
    <source>
        <dbReference type="SAM" id="MobiDB-lite"/>
    </source>
</evidence>
<dbReference type="SUPFAM" id="SSF90123">
    <property type="entry name" value="ABC transporter transmembrane region"/>
    <property type="match status" value="2"/>
</dbReference>
<dbReference type="InterPro" id="IPR003439">
    <property type="entry name" value="ABC_transporter-like_ATP-bd"/>
</dbReference>
<keyword evidence="6 8" id="KW-0472">Membrane</keyword>
<dbReference type="CDD" id="cd18584">
    <property type="entry name" value="ABC_6TM_AarD_CydD"/>
    <property type="match status" value="1"/>
</dbReference>
<dbReference type="SUPFAM" id="SSF52540">
    <property type="entry name" value="P-loop containing nucleoside triphosphate hydrolases"/>
    <property type="match status" value="2"/>
</dbReference>
<keyword evidence="5 8" id="KW-1133">Transmembrane helix</keyword>
<dbReference type="PANTHER" id="PTHR24221:SF590">
    <property type="entry name" value="COMPONENT LINKED WITH THE ASSEMBLY OF CYTOCHROME' TRANSPORT TRANSMEMBRANE ATP-BINDING PROTEIN ABC TRANSPORTER CYDD-RELATED"/>
    <property type="match status" value="1"/>
</dbReference>
<evidence type="ECO:0000256" key="4">
    <source>
        <dbReference type="ARBA" id="ARBA00022840"/>
    </source>
</evidence>
<dbReference type="InterPro" id="IPR039421">
    <property type="entry name" value="Type_1_exporter"/>
</dbReference>
<dbReference type="EMBL" id="LT629755">
    <property type="protein sequence ID" value="SDS43342.1"/>
    <property type="molecule type" value="Genomic_DNA"/>
</dbReference>
<dbReference type="Gene3D" id="1.20.1560.10">
    <property type="entry name" value="ABC transporter type 1, transmembrane domain"/>
    <property type="match status" value="2"/>
</dbReference>
<evidence type="ECO:0000256" key="2">
    <source>
        <dbReference type="ARBA" id="ARBA00022692"/>
    </source>
</evidence>
<keyword evidence="2 8" id="KW-0812">Transmembrane</keyword>
<feature type="transmembrane region" description="Helical" evidence="8">
    <location>
        <begin position="164"/>
        <end position="187"/>
    </location>
</feature>
<evidence type="ECO:0000256" key="8">
    <source>
        <dbReference type="SAM" id="Phobius"/>
    </source>
</evidence>
<feature type="domain" description="ABC transporter" evidence="9">
    <location>
        <begin position="895"/>
        <end position="1113"/>
    </location>
</feature>
<evidence type="ECO:0000256" key="6">
    <source>
        <dbReference type="ARBA" id="ARBA00023136"/>
    </source>
</evidence>
<evidence type="ECO:0000256" key="3">
    <source>
        <dbReference type="ARBA" id="ARBA00022741"/>
    </source>
</evidence>
<feature type="transmembrane region" description="Helical" evidence="8">
    <location>
        <begin position="242"/>
        <end position="270"/>
    </location>
</feature>
<dbReference type="GO" id="GO:0005524">
    <property type="term" value="F:ATP binding"/>
    <property type="evidence" value="ECO:0007669"/>
    <property type="project" value="UniProtKB-KW"/>
</dbReference>
<evidence type="ECO:0000313" key="12">
    <source>
        <dbReference type="Proteomes" id="UP000199482"/>
    </source>
</evidence>
<dbReference type="InterPro" id="IPR003593">
    <property type="entry name" value="AAA+_ATPase"/>
</dbReference>
<keyword evidence="3" id="KW-0547">Nucleotide-binding</keyword>
<dbReference type="InterPro" id="IPR017871">
    <property type="entry name" value="ABC_transporter-like_CS"/>
</dbReference>
<feature type="transmembrane region" description="Helical" evidence="8">
    <location>
        <begin position="60"/>
        <end position="82"/>
    </location>
</feature>
<dbReference type="Pfam" id="PF00664">
    <property type="entry name" value="ABC_membrane"/>
    <property type="match status" value="2"/>
</dbReference>
<evidence type="ECO:0000259" key="9">
    <source>
        <dbReference type="PROSITE" id="PS50893"/>
    </source>
</evidence>
<dbReference type="CDD" id="cd03228">
    <property type="entry name" value="ABCC_MRP_Like"/>
    <property type="match status" value="1"/>
</dbReference>
<dbReference type="GO" id="GO:0042883">
    <property type="term" value="P:cysteine transport"/>
    <property type="evidence" value="ECO:0007669"/>
    <property type="project" value="InterPro"/>
</dbReference>
<proteinExistence type="predicted"/>
<feature type="domain" description="ABC transmembrane type-1" evidence="10">
    <location>
        <begin position="571"/>
        <end position="829"/>
    </location>
</feature>
<feature type="transmembrane region" description="Helical" evidence="8">
    <location>
        <begin position="276"/>
        <end position="293"/>
    </location>
</feature>
<dbReference type="AlphaFoldDB" id="A0A1H1S5V3"/>
<dbReference type="GO" id="GO:0140359">
    <property type="term" value="F:ABC-type transporter activity"/>
    <property type="evidence" value="ECO:0007669"/>
    <property type="project" value="InterPro"/>
</dbReference>
<feature type="region of interest" description="Disordered" evidence="7">
    <location>
        <begin position="522"/>
        <end position="548"/>
    </location>
</feature>
<gene>
    <name evidence="11" type="ORF">SAMN04489721_1312</name>
</gene>
<evidence type="ECO:0000256" key="1">
    <source>
        <dbReference type="ARBA" id="ARBA00004651"/>
    </source>
</evidence>
<dbReference type="InterPro" id="IPR014216">
    <property type="entry name" value="ABC_transptr_CydD"/>
</dbReference>
<comment type="subcellular location">
    <subcellularLocation>
        <location evidence="1">Cell membrane</location>
        <topology evidence="1">Multi-pass membrane protein</topology>
    </subcellularLocation>
</comment>
<dbReference type="GO" id="GO:0034775">
    <property type="term" value="P:glutathione transmembrane transport"/>
    <property type="evidence" value="ECO:0007669"/>
    <property type="project" value="InterPro"/>
</dbReference>
<evidence type="ECO:0000259" key="10">
    <source>
        <dbReference type="PROSITE" id="PS50929"/>
    </source>
</evidence>
<dbReference type="Proteomes" id="UP000199482">
    <property type="component" value="Chromosome I"/>
</dbReference>
<feature type="transmembrane region" description="Helical" evidence="8">
    <location>
        <begin position="603"/>
        <end position="622"/>
    </location>
</feature>
<dbReference type="PROSITE" id="PS50929">
    <property type="entry name" value="ABC_TM1F"/>
    <property type="match status" value="2"/>
</dbReference>
<feature type="transmembrane region" description="Helical" evidence="8">
    <location>
        <begin position="787"/>
        <end position="806"/>
    </location>
</feature>
<protein>
    <submittedName>
        <fullName evidence="11">ATP-binding cassette, subfamily C, CydCD</fullName>
    </submittedName>
</protein>
<dbReference type="Pfam" id="PF00005">
    <property type="entry name" value="ABC_tran"/>
    <property type="match status" value="2"/>
</dbReference>
<sequence length="1115" mass="115827">MRPLDPRLLRRSRAARGFLAAGAVLALLQAGAIVAFAWALATLVVGFIEGGAALAAVPGGAQALVAVLLVAATVRGLAGWSWEWLGSAGAMRVKSELRDELLVSLERRRGARSVTTARAATLLGSGLDALDEYFGRYLPQLLLTAVATPVLVAAAWAADWLSGLIVILVLPLIPVFMALIGMATEVVQRRQWQRLQSLSRGFLEVVGGLSTLMVFGRAERQAARIRAVTDEYRSTTMKVLRVTFLSGFTLELAASLSVALVAVSIGLRLVAGDMSFAPGLFVLILAPEVFLPIRNVGAAFHASTAGLEASREALDVLDDGGDEGDAAGVPTERSTMSKGPDVAGVRARDVRVLRDGIVVVAGLDLDVAPGELVALVGPSGSGKSSILEAVLGFADSEGDLRVDGEPAGEVTRRAVAWSGQSPQLLEGTVADNIRLGCPDAAPALLDRALALAGLDVPADLRLGPGGAGLSGGQAQRVAIARALHRSLATGADVVLLDEPTSALDAEREAALARALREFARGGAEPCSSPRTARDSPGPPTASWRSGRAHVSDRSRSVLREAVPPPRTLLPAVLLGVLAGLSSVALLGASAWLIARAAEQPPVLYLQVAVVGVRAFALGRAVFRYLERLAGHDAAFRQLSRIRAGVFERMLPLAPDGLAASRRGDLLARFVGDVDDLQDVSLRIVQPIASATVVLVAAIAGLAWLAPASALAVGACLVVGTAAAALAQAVLAARADARLAPLRGDLQAAIVEHVQSLDVLVAFDAAADGRARIRRLGARLERATRARASAVGLAAGAMSAVGAFAAAASLGAVQPLLEGGRIDGPTFAVVCLVPLAIAEVAAALPVAIGSLRVVRASARRVADAVPERVPPQVPAPSGGARVPSGRGDAGDRVPAIQLRGIRASWPSVAGAGPTPVALEAVDLDLAPGERLLVEGPSGSGKTTLAHVLVRFLEYGGSYLIGGREARDQDPREIRRRIGLVEQRPWLFDEDVRQNLLFARDTATDEELLDVLGRVGLREWVEERGGLDAPVGERGDLVSGGQAQRIALARAMLADFPVLVLDEPTSSVDAERADALLRDLLAAAGRDRSVIVISHTGAPDGLVDRRLRLQPLAPPVS</sequence>
<feature type="region of interest" description="Disordered" evidence="7">
    <location>
        <begin position="864"/>
        <end position="888"/>
    </location>
</feature>
<dbReference type="GO" id="GO:0016887">
    <property type="term" value="F:ATP hydrolysis activity"/>
    <property type="evidence" value="ECO:0007669"/>
    <property type="project" value="InterPro"/>
</dbReference>
<organism evidence="11 12">
    <name type="scientific">Agromyces flavus</name>
    <dbReference type="NCBI Taxonomy" id="589382"/>
    <lineage>
        <taxon>Bacteria</taxon>
        <taxon>Bacillati</taxon>
        <taxon>Actinomycetota</taxon>
        <taxon>Actinomycetes</taxon>
        <taxon>Micrococcales</taxon>
        <taxon>Microbacteriaceae</taxon>
        <taxon>Agromyces</taxon>
    </lineage>
</organism>
<dbReference type="InterPro" id="IPR014223">
    <property type="entry name" value="ABC_CydC/D"/>
</dbReference>
<dbReference type="NCBIfam" id="TIGR02868">
    <property type="entry name" value="CydC"/>
    <property type="match status" value="1"/>
</dbReference>
<dbReference type="GO" id="GO:0005886">
    <property type="term" value="C:plasma membrane"/>
    <property type="evidence" value="ECO:0007669"/>
    <property type="project" value="UniProtKB-SubCell"/>
</dbReference>
<keyword evidence="4 11" id="KW-0067">ATP-binding</keyword>
<feature type="transmembrane region" description="Helical" evidence="8">
    <location>
        <begin position="568"/>
        <end position="591"/>
    </location>
</feature>
<accession>A0A1H1S5V3</accession>
<dbReference type="NCBIfam" id="TIGR02857">
    <property type="entry name" value="CydD"/>
    <property type="match status" value="1"/>
</dbReference>
<feature type="transmembrane region" description="Helical" evidence="8">
    <location>
        <begin position="687"/>
        <end position="705"/>
    </location>
</feature>
<evidence type="ECO:0000256" key="5">
    <source>
        <dbReference type="ARBA" id="ARBA00022989"/>
    </source>
</evidence>
<dbReference type="SMART" id="SM00382">
    <property type="entry name" value="AAA"/>
    <property type="match status" value="2"/>
</dbReference>
<feature type="domain" description="ABC transmembrane type-1" evidence="10">
    <location>
        <begin position="20"/>
        <end position="305"/>
    </location>
</feature>